<feature type="transmembrane region" description="Helical" evidence="2">
    <location>
        <begin position="122"/>
        <end position="143"/>
    </location>
</feature>
<name>A0A916U9E0_9SPHI</name>
<evidence type="ECO:0000313" key="3">
    <source>
        <dbReference type="EMBL" id="GGC64586.1"/>
    </source>
</evidence>
<gene>
    <name evidence="3" type="ORF">GCM10011387_17730</name>
</gene>
<feature type="compositionally biased region" description="Polar residues" evidence="1">
    <location>
        <begin position="11"/>
        <end position="27"/>
    </location>
</feature>
<organism evidence="3 4">
    <name type="scientific">Pedobacter quisquiliarum</name>
    <dbReference type="NCBI Taxonomy" id="1834438"/>
    <lineage>
        <taxon>Bacteria</taxon>
        <taxon>Pseudomonadati</taxon>
        <taxon>Bacteroidota</taxon>
        <taxon>Sphingobacteriia</taxon>
        <taxon>Sphingobacteriales</taxon>
        <taxon>Sphingobacteriaceae</taxon>
        <taxon>Pedobacter</taxon>
    </lineage>
</organism>
<keyword evidence="2" id="KW-0472">Membrane</keyword>
<proteinExistence type="predicted"/>
<dbReference type="Proteomes" id="UP000651668">
    <property type="component" value="Unassembled WGS sequence"/>
</dbReference>
<accession>A0A916U9E0</accession>
<reference evidence="3" key="1">
    <citation type="journal article" date="2014" name="Int. J. Syst. Evol. Microbiol.">
        <title>Complete genome sequence of Corynebacterium casei LMG S-19264T (=DSM 44701T), isolated from a smear-ripened cheese.</title>
        <authorList>
            <consortium name="US DOE Joint Genome Institute (JGI-PGF)"/>
            <person name="Walter F."/>
            <person name="Albersmeier A."/>
            <person name="Kalinowski J."/>
            <person name="Ruckert C."/>
        </authorList>
    </citation>
    <scope>NUCLEOTIDE SEQUENCE</scope>
    <source>
        <strain evidence="3">CGMCC 1.15343</strain>
    </source>
</reference>
<reference evidence="3" key="2">
    <citation type="submission" date="2020-09" db="EMBL/GenBank/DDBJ databases">
        <authorList>
            <person name="Sun Q."/>
            <person name="Zhou Y."/>
        </authorList>
    </citation>
    <scope>NUCLEOTIDE SEQUENCE</scope>
    <source>
        <strain evidence="3">CGMCC 1.15343</strain>
    </source>
</reference>
<keyword evidence="2" id="KW-0812">Transmembrane</keyword>
<keyword evidence="2" id="KW-1133">Transmembrane helix</keyword>
<dbReference type="AlphaFoldDB" id="A0A916U9E0"/>
<sequence>MQKVDRERLQSEQFSAASSNKDSLSLQGQHTASHFRLEQSNSSAATYVLEIWPKGSFSIRNGNEFIGEAEKVWVHGRHSTLQKQSLVADSSHTTMKLEQLQTAQQQLESHRSKALQLKKHPAWGWALILLGLAVGLDLAYTLYKKKKATHR</sequence>
<evidence type="ECO:0000256" key="2">
    <source>
        <dbReference type="SAM" id="Phobius"/>
    </source>
</evidence>
<protein>
    <submittedName>
        <fullName evidence="3">Uncharacterized protein</fullName>
    </submittedName>
</protein>
<feature type="compositionally biased region" description="Basic and acidic residues" evidence="1">
    <location>
        <begin position="1"/>
        <end position="10"/>
    </location>
</feature>
<feature type="region of interest" description="Disordered" evidence="1">
    <location>
        <begin position="1"/>
        <end position="27"/>
    </location>
</feature>
<dbReference type="EMBL" id="BMIL01000005">
    <property type="protein sequence ID" value="GGC64586.1"/>
    <property type="molecule type" value="Genomic_DNA"/>
</dbReference>
<evidence type="ECO:0000313" key="4">
    <source>
        <dbReference type="Proteomes" id="UP000651668"/>
    </source>
</evidence>
<comment type="caution">
    <text evidence="3">The sequence shown here is derived from an EMBL/GenBank/DDBJ whole genome shotgun (WGS) entry which is preliminary data.</text>
</comment>
<evidence type="ECO:0000256" key="1">
    <source>
        <dbReference type="SAM" id="MobiDB-lite"/>
    </source>
</evidence>
<keyword evidence="4" id="KW-1185">Reference proteome</keyword>